<dbReference type="InterPro" id="IPR000683">
    <property type="entry name" value="Gfo/Idh/MocA-like_OxRdtase_N"/>
</dbReference>
<gene>
    <name evidence="10" type="ORF">AB8O55_06580</name>
</gene>
<keyword evidence="5" id="KW-0520">NAD</keyword>
<dbReference type="Pfam" id="PF01408">
    <property type="entry name" value="GFO_IDH_MocA"/>
    <property type="match status" value="1"/>
</dbReference>
<evidence type="ECO:0000256" key="3">
    <source>
        <dbReference type="ARBA" id="ARBA00016631"/>
    </source>
</evidence>
<comment type="cofactor">
    <cofactor evidence="1">
        <name>NAD(+)</name>
        <dbReference type="ChEBI" id="CHEBI:57540"/>
    </cofactor>
</comment>
<dbReference type="InterPro" id="IPR050463">
    <property type="entry name" value="Gfo/Idh/MocA_oxidrdct_glycsds"/>
</dbReference>
<feature type="domain" description="Gfo/Idh/MocA-like oxidoreductase N-terminal" evidence="8">
    <location>
        <begin position="63"/>
        <end position="185"/>
    </location>
</feature>
<dbReference type="Gene3D" id="3.40.50.720">
    <property type="entry name" value="NAD(P)-binding Rossmann-like Domain"/>
    <property type="match status" value="1"/>
</dbReference>
<comment type="similarity">
    <text evidence="2">Belongs to the Gfo/Idh/MocA family. Glycosyl hydrolase 109 subfamily.</text>
</comment>
<dbReference type="InterPro" id="IPR036291">
    <property type="entry name" value="NAD(P)-bd_dom_sf"/>
</dbReference>
<dbReference type="InterPro" id="IPR049303">
    <property type="entry name" value="Glyco_hydro_109_C"/>
</dbReference>
<evidence type="ECO:0000259" key="9">
    <source>
        <dbReference type="Pfam" id="PF21252"/>
    </source>
</evidence>
<dbReference type="PROSITE" id="PS51318">
    <property type="entry name" value="TAT"/>
    <property type="match status" value="1"/>
</dbReference>
<keyword evidence="4" id="KW-0378">Hydrolase</keyword>
<evidence type="ECO:0000256" key="5">
    <source>
        <dbReference type="ARBA" id="ARBA00023027"/>
    </source>
</evidence>
<keyword evidence="11" id="KW-1185">Reference proteome</keyword>
<evidence type="ECO:0000313" key="10">
    <source>
        <dbReference type="EMBL" id="MEY8039057.1"/>
    </source>
</evidence>
<evidence type="ECO:0000256" key="7">
    <source>
        <dbReference type="SAM" id="MobiDB-lite"/>
    </source>
</evidence>
<dbReference type="Gene3D" id="3.30.360.10">
    <property type="entry name" value="Dihydrodipicolinate Reductase, domain 2"/>
    <property type="match status" value="1"/>
</dbReference>
<dbReference type="SUPFAM" id="SSF51735">
    <property type="entry name" value="NAD(P)-binding Rossmann-fold domains"/>
    <property type="match status" value="1"/>
</dbReference>
<proteinExistence type="inferred from homology"/>
<evidence type="ECO:0000259" key="8">
    <source>
        <dbReference type="Pfam" id="PF01408"/>
    </source>
</evidence>
<dbReference type="PANTHER" id="PTHR43818">
    <property type="entry name" value="BCDNA.GH03377"/>
    <property type="match status" value="1"/>
</dbReference>
<keyword evidence="6" id="KW-0326">Glycosidase</keyword>
<name>A0ABV4CG73_9PSEU</name>
<reference evidence="10 11" key="1">
    <citation type="submission" date="2024-08" db="EMBL/GenBank/DDBJ databases">
        <title>Genome mining of Saccharopolyspora cebuensis PGLac3 from Nigerian medicinal plant.</title>
        <authorList>
            <person name="Ezeobiora C.E."/>
            <person name="Igbokwe N.H."/>
            <person name="Amin D.H."/>
            <person name="Mendie U.E."/>
        </authorList>
    </citation>
    <scope>NUCLEOTIDE SEQUENCE [LARGE SCALE GENOMIC DNA]</scope>
    <source>
        <strain evidence="10 11">PGLac3</strain>
    </source>
</reference>
<dbReference type="PANTHER" id="PTHR43818:SF1">
    <property type="entry name" value="GLYCOSYL HYDROLASE FAMILY 109 PROTEIN"/>
    <property type="match status" value="1"/>
</dbReference>
<dbReference type="Pfam" id="PF21252">
    <property type="entry name" value="Glyco_hydro_109_C"/>
    <property type="match status" value="1"/>
</dbReference>
<feature type="region of interest" description="Disordered" evidence="7">
    <location>
        <begin position="442"/>
        <end position="462"/>
    </location>
</feature>
<accession>A0ABV4CG73</accession>
<feature type="domain" description="Glycosyl hydrolase 109 C-terminal" evidence="9">
    <location>
        <begin position="200"/>
        <end position="366"/>
    </location>
</feature>
<dbReference type="InterPro" id="IPR006311">
    <property type="entry name" value="TAT_signal"/>
</dbReference>
<evidence type="ECO:0000256" key="6">
    <source>
        <dbReference type="ARBA" id="ARBA00023295"/>
    </source>
</evidence>
<dbReference type="Proteomes" id="UP001564626">
    <property type="component" value="Unassembled WGS sequence"/>
</dbReference>
<evidence type="ECO:0000256" key="2">
    <source>
        <dbReference type="ARBA" id="ARBA00009329"/>
    </source>
</evidence>
<dbReference type="RefSeq" id="WP_345363618.1">
    <property type="nucleotide sequence ID" value="NZ_BAABII010000010.1"/>
</dbReference>
<dbReference type="EMBL" id="JBGEHV010000008">
    <property type="protein sequence ID" value="MEY8039057.1"/>
    <property type="molecule type" value="Genomic_DNA"/>
</dbReference>
<evidence type="ECO:0000313" key="11">
    <source>
        <dbReference type="Proteomes" id="UP001564626"/>
    </source>
</evidence>
<evidence type="ECO:0000256" key="4">
    <source>
        <dbReference type="ARBA" id="ARBA00022801"/>
    </source>
</evidence>
<organism evidence="10 11">
    <name type="scientific">Saccharopolyspora cebuensis</name>
    <dbReference type="NCBI Taxonomy" id="418759"/>
    <lineage>
        <taxon>Bacteria</taxon>
        <taxon>Bacillati</taxon>
        <taxon>Actinomycetota</taxon>
        <taxon>Actinomycetes</taxon>
        <taxon>Pseudonocardiales</taxon>
        <taxon>Pseudonocardiaceae</taxon>
        <taxon>Saccharopolyspora</taxon>
    </lineage>
</organism>
<comment type="caution">
    <text evidence="10">The sequence shown here is derived from an EMBL/GenBank/DDBJ whole genome shotgun (WGS) entry which is preliminary data.</text>
</comment>
<evidence type="ECO:0000256" key="1">
    <source>
        <dbReference type="ARBA" id="ARBA00001911"/>
    </source>
</evidence>
<protein>
    <recommendedName>
        <fullName evidence="3">Glycosyl hydrolase family 109 protein</fullName>
    </recommendedName>
</protein>
<sequence>MSEGETDHGALSRRALLRTSAATAAGLGISGLPGQAAAATREDVPARQGESMMGVPFEARDEVRMGIIGLGNRGSAMLAQILAVPGVRVTALCDVDAAAVRRAARTVTDHGDPEPAQHTRGENDFENLCARDDVDFVYVVTPWEWHVPMAVAAMRGGKHVGVECPIAPSVADLWELVDTSERTRRHCIQLENCCYGRNEMRVLRLAHEGRFGTLLHGAGAYIHDLRKELFSDSYYAGEWRRAWHTKVNGDLYPTHGLGPVASYLDINRGDRLVSISSLGSPAASLAEYRERHVPAGDPAWREDYVKGDVTMSLIRTELGRIIHLVHDVSSPHPYSRLNHLAGSKGVFEDYPPRIYLEPEMSDHAWGDFADYASYDHWLWKEVDPGPGGHGGMDYMMVYRLAQTMQLGLPPDIDVYDSAAWSAPFALSAASISAGGTAVPFPDFTRGDWTTPHPGVDSPDPTP</sequence>